<reference evidence="1 2" key="2">
    <citation type="journal article" date="2012" name="J. Bacteriol.">
        <title>Genome Sequence of Edwardsiella ictaluri 93-146, a Strain Associated with a Natural Channel Catfish Outbreak of Enteric Septicemia of Catfish.</title>
        <authorList>
            <person name="Williams M.L."/>
            <person name="Gillaspy A.F."/>
            <person name="Dyer D.W."/>
            <person name="Thune R.L."/>
            <person name="Waldbieser G.C."/>
            <person name="Schuster S.C."/>
            <person name="Gipson J."/>
            <person name="Zaitshik J."/>
            <person name="Landry C."/>
            <person name="Banes M.M."/>
            <person name="Lawrence M.L."/>
        </authorList>
    </citation>
    <scope>NUCLEOTIDE SEQUENCE [LARGE SCALE GENOMIC DNA]</scope>
    <source>
        <strain evidence="1 2">93-146</strain>
    </source>
</reference>
<accession>C5BD66</accession>
<organism evidence="1 2">
    <name type="scientific">Edwardsiella ictaluri (strain 93-146)</name>
    <dbReference type="NCBI Taxonomy" id="634503"/>
    <lineage>
        <taxon>Bacteria</taxon>
        <taxon>Pseudomonadati</taxon>
        <taxon>Pseudomonadota</taxon>
        <taxon>Gammaproteobacteria</taxon>
        <taxon>Enterobacterales</taxon>
        <taxon>Hafniaceae</taxon>
        <taxon>Edwardsiella</taxon>
    </lineage>
</organism>
<evidence type="ECO:0000313" key="1">
    <source>
        <dbReference type="EMBL" id="ACR68561.1"/>
    </source>
</evidence>
<name>C5BD66_EDWI9</name>
<dbReference type="HOGENOM" id="CLU_3183045_0_0_6"/>
<proteinExistence type="predicted"/>
<dbReference type="AlphaFoldDB" id="C5BD66"/>
<dbReference type="Proteomes" id="UP000001485">
    <property type="component" value="Chromosome"/>
</dbReference>
<gene>
    <name evidence="1" type="ordered locus">NT01EI_1371</name>
</gene>
<protein>
    <submittedName>
        <fullName evidence="1">Uncharacterized protein</fullName>
    </submittedName>
</protein>
<sequence length="46" mass="5190">MRALFPLLKPLIEMDIINNYLFMITDGVRVQSVMAGGHMMAGMYPC</sequence>
<dbReference type="KEGG" id="eic:NT01EI_1371"/>
<evidence type="ECO:0000313" key="2">
    <source>
        <dbReference type="Proteomes" id="UP000001485"/>
    </source>
</evidence>
<reference evidence="2" key="1">
    <citation type="submission" date="2009-03" db="EMBL/GenBank/DDBJ databases">
        <title>Complete genome sequence of Edwardsiella ictaluri 93-146.</title>
        <authorList>
            <person name="Williams M.L."/>
            <person name="Gillaspy A.F."/>
            <person name="Dyer D.W."/>
            <person name="Thune R.L."/>
            <person name="Waldbieser G.C."/>
            <person name="Schuster S.C."/>
            <person name="Gipson J."/>
            <person name="Zaitshik J."/>
            <person name="Landry C."/>
            <person name="Lawrence M.L."/>
        </authorList>
    </citation>
    <scope>NUCLEOTIDE SEQUENCE [LARGE SCALE GENOMIC DNA]</scope>
    <source>
        <strain evidence="2">93-146</strain>
    </source>
</reference>
<dbReference type="EMBL" id="CP001600">
    <property type="protein sequence ID" value="ACR68561.1"/>
    <property type="molecule type" value="Genomic_DNA"/>
</dbReference>